<dbReference type="SUPFAM" id="SSF53474">
    <property type="entry name" value="alpha/beta-Hydrolases"/>
    <property type="match status" value="1"/>
</dbReference>
<organism evidence="3 4">
    <name type="scientific">Parasphingopyxis lamellibrachiae</name>
    <dbReference type="NCBI Taxonomy" id="680125"/>
    <lineage>
        <taxon>Bacteria</taxon>
        <taxon>Pseudomonadati</taxon>
        <taxon>Pseudomonadota</taxon>
        <taxon>Alphaproteobacteria</taxon>
        <taxon>Sphingomonadales</taxon>
        <taxon>Sphingomonadaceae</taxon>
        <taxon>Parasphingopyxis</taxon>
    </lineage>
</organism>
<dbReference type="EMBL" id="QRDP01000004">
    <property type="protein sequence ID" value="RED15827.1"/>
    <property type="molecule type" value="Genomic_DNA"/>
</dbReference>
<dbReference type="InterPro" id="IPR029058">
    <property type="entry name" value="AB_hydrolase_fold"/>
</dbReference>
<dbReference type="RefSeq" id="WP_116235299.1">
    <property type="nucleotide sequence ID" value="NZ_QRDP01000004.1"/>
</dbReference>
<evidence type="ECO:0000256" key="2">
    <source>
        <dbReference type="SAM" id="Phobius"/>
    </source>
</evidence>
<accession>A0A3D9FE14</accession>
<reference evidence="3 4" key="1">
    <citation type="submission" date="2018-07" db="EMBL/GenBank/DDBJ databases">
        <title>Genomic Encyclopedia of Type Strains, Phase IV (KMG-IV): sequencing the most valuable type-strain genomes for metagenomic binning, comparative biology and taxonomic classification.</title>
        <authorList>
            <person name="Goeker M."/>
        </authorList>
    </citation>
    <scope>NUCLEOTIDE SEQUENCE [LARGE SCALE GENOMIC DNA]</scope>
    <source>
        <strain evidence="3 4">DSM 26725</strain>
    </source>
</reference>
<dbReference type="OrthoDB" id="9794645at2"/>
<evidence type="ECO:0000313" key="3">
    <source>
        <dbReference type="EMBL" id="RED15827.1"/>
    </source>
</evidence>
<proteinExistence type="predicted"/>
<comment type="caution">
    <text evidence="3">The sequence shown here is derived from an EMBL/GenBank/DDBJ whole genome shotgun (WGS) entry which is preliminary data.</text>
</comment>
<dbReference type="Gene3D" id="3.40.50.1820">
    <property type="entry name" value="alpha/beta hydrolase"/>
    <property type="match status" value="1"/>
</dbReference>
<dbReference type="InterPro" id="IPR021440">
    <property type="entry name" value="DUF3089"/>
</dbReference>
<keyword evidence="2" id="KW-1133">Transmembrane helix</keyword>
<evidence type="ECO:0000256" key="1">
    <source>
        <dbReference type="SAM" id="MobiDB-lite"/>
    </source>
</evidence>
<protein>
    <recommendedName>
        <fullName evidence="5">DUF3089 family protein</fullName>
    </recommendedName>
</protein>
<dbReference type="AlphaFoldDB" id="A0A3D9FE14"/>
<keyword evidence="4" id="KW-1185">Reference proteome</keyword>
<gene>
    <name evidence="3" type="ORF">DFR46_0834</name>
</gene>
<evidence type="ECO:0000313" key="4">
    <source>
        <dbReference type="Proteomes" id="UP000256310"/>
    </source>
</evidence>
<dbReference type="Pfam" id="PF11288">
    <property type="entry name" value="DUF3089"/>
    <property type="match status" value="1"/>
</dbReference>
<keyword evidence="2" id="KW-0472">Membrane</keyword>
<feature type="region of interest" description="Disordered" evidence="1">
    <location>
        <begin position="81"/>
        <end position="103"/>
    </location>
</feature>
<feature type="transmembrane region" description="Helical" evidence="2">
    <location>
        <begin position="7"/>
        <end position="27"/>
    </location>
</feature>
<name>A0A3D9FE14_9SPHN</name>
<sequence length="394" mass="43235">MAARIFLYLIATAIFLVLLAGVAWTLFQDELLEMALVPGEAIEMLEEVPDQAYANRAMWLIRPDIENPASDWLPEGFGEEEEVTDAEETGITPAPAPVATDDDQPRIPVFYVLPTTYLDRDRWNAPLNSPAARPRQELFAASQASVFNEIGEVWAPLYRQAVIGAFLTDHRNAEVALRFAYQDVEAAFDYFLTQIDDDQPFILAGHSQGGLHLATLLHERIAGTPAADRIVAAYVIGWPISVEADLPALPLNACAEPESSNCIIAFQSFAEPADPHQITRIYDESTGYTGASRRDTAMLCVNPLTGSRNGEAAADANLGAVVPNEDMNNASLTRGLIPARCNDQGLLLVGQPPEAFGRYVLPGNNYHVFDFLLFWSNLRDDAARRVSAYQVAVQ</sequence>
<dbReference type="Proteomes" id="UP000256310">
    <property type="component" value="Unassembled WGS sequence"/>
</dbReference>
<evidence type="ECO:0008006" key="5">
    <source>
        <dbReference type="Google" id="ProtNLM"/>
    </source>
</evidence>
<keyword evidence="2" id="KW-0812">Transmembrane</keyword>